<organism evidence="1 2">
    <name type="scientific">Thermoflavimicrobium daqui</name>
    <dbReference type="NCBI Taxonomy" id="2137476"/>
    <lineage>
        <taxon>Bacteria</taxon>
        <taxon>Bacillati</taxon>
        <taxon>Bacillota</taxon>
        <taxon>Bacilli</taxon>
        <taxon>Bacillales</taxon>
        <taxon>Thermoactinomycetaceae</taxon>
        <taxon>Thermoflavimicrobium</taxon>
    </lineage>
</organism>
<gene>
    <name evidence="1" type="ORF">DL897_00720</name>
</gene>
<dbReference type="OrthoDB" id="9781481at2"/>
<evidence type="ECO:0000313" key="2">
    <source>
        <dbReference type="Proteomes" id="UP000251213"/>
    </source>
</evidence>
<proteinExistence type="predicted"/>
<dbReference type="Proteomes" id="UP000251213">
    <property type="component" value="Unassembled WGS sequence"/>
</dbReference>
<evidence type="ECO:0000313" key="1">
    <source>
        <dbReference type="EMBL" id="RAL26607.1"/>
    </source>
</evidence>
<sequence>MVEQKFTIVKEKEKVLAEPFLGIFQSLEIAEWAFDCMKDLSDKLGVITETDERIALIYRKDKKGIHFNFSNWLLLGFYGGKNKLVVRIPILKEKLASLNTKVDYKVEYEFKTEPKIVSVSFSLSSLEQIGNEILDLYDLTIDQIGQIFKSRKKSPMRHKHNTQLGKALFDQTDRDSLFFEGLHTE</sequence>
<dbReference type="RefSeq" id="WP_113657212.1">
    <property type="nucleotide sequence ID" value="NZ_KZ845663.1"/>
</dbReference>
<comment type="caution">
    <text evidence="1">The sequence shown here is derived from an EMBL/GenBank/DDBJ whole genome shotgun (WGS) entry which is preliminary data.</text>
</comment>
<name>A0A364K8I5_9BACL</name>
<keyword evidence="2" id="KW-1185">Reference proteome</keyword>
<dbReference type="EMBL" id="QJKK01000001">
    <property type="protein sequence ID" value="RAL26607.1"/>
    <property type="molecule type" value="Genomic_DNA"/>
</dbReference>
<accession>A0A364K8I5</accession>
<reference evidence="1 2" key="1">
    <citation type="submission" date="2018-06" db="EMBL/GenBank/DDBJ databases">
        <title>Thermoflavimicrobium daqus sp. nov., a thermophilic microbe isolated from Moutai-flavour Daqu.</title>
        <authorList>
            <person name="Wang X."/>
            <person name="Zhou H."/>
        </authorList>
    </citation>
    <scope>NUCLEOTIDE SEQUENCE [LARGE SCALE GENOMIC DNA]</scope>
    <source>
        <strain evidence="1 2">FBKL4.011</strain>
    </source>
</reference>
<dbReference type="AlphaFoldDB" id="A0A364K8I5"/>
<reference evidence="1 2" key="2">
    <citation type="submission" date="2018-06" db="EMBL/GenBank/DDBJ databases">
        <authorList>
            <person name="Zhirakovskaya E."/>
        </authorList>
    </citation>
    <scope>NUCLEOTIDE SEQUENCE [LARGE SCALE GENOMIC DNA]</scope>
    <source>
        <strain evidence="1 2">FBKL4.011</strain>
    </source>
</reference>
<protein>
    <submittedName>
        <fullName evidence="1">Uncharacterized protein</fullName>
    </submittedName>
</protein>